<name>A0A096P9Z0_OSTTA</name>
<feature type="region of interest" description="Disordered" evidence="1">
    <location>
        <begin position="157"/>
        <end position="180"/>
    </location>
</feature>
<feature type="compositionally biased region" description="Acidic residues" evidence="1">
    <location>
        <begin position="169"/>
        <end position="180"/>
    </location>
</feature>
<dbReference type="OrthoDB" id="10629791at2759"/>
<gene>
    <name evidence="2" type="ORF">OT_ostta18g01450</name>
</gene>
<reference evidence="2 3" key="2">
    <citation type="journal article" date="2014" name="BMC Genomics">
        <title>An improved genome of the model marine alga Ostreococcus tauri unfolds by assessing Illumina de novo assemblies.</title>
        <authorList>
            <person name="Blanc-Mathieu R."/>
            <person name="Verhelst B."/>
            <person name="Derelle E."/>
            <person name="Rombauts S."/>
            <person name="Bouget F.Y."/>
            <person name="Carre I."/>
            <person name="Chateau A."/>
            <person name="Eyre-Walker A."/>
            <person name="Grimsley N."/>
            <person name="Moreau H."/>
            <person name="Piegu B."/>
            <person name="Rivals E."/>
            <person name="Schackwitz W."/>
            <person name="Van de Peer Y."/>
            <person name="Piganeau G."/>
        </authorList>
    </citation>
    <scope>NUCLEOTIDE SEQUENCE [LARGE SCALE GENOMIC DNA]</scope>
    <source>
        <strain evidence="3">OTTH 0595 / CCAP 157/2 / RCC745</strain>
    </source>
</reference>
<organism evidence="2 3">
    <name type="scientific">Ostreococcus tauri</name>
    <name type="common">Marine green alga</name>
    <dbReference type="NCBI Taxonomy" id="70448"/>
    <lineage>
        <taxon>Eukaryota</taxon>
        <taxon>Viridiplantae</taxon>
        <taxon>Chlorophyta</taxon>
        <taxon>Mamiellophyceae</taxon>
        <taxon>Mamiellales</taxon>
        <taxon>Bathycoccaceae</taxon>
        <taxon>Ostreococcus</taxon>
    </lineage>
</organism>
<dbReference type="GO" id="GO:0003824">
    <property type="term" value="F:catalytic activity"/>
    <property type="evidence" value="ECO:0007669"/>
    <property type="project" value="InterPro"/>
</dbReference>
<dbReference type="Pfam" id="PF14439">
    <property type="entry name" value="Bd3614-deam"/>
    <property type="match status" value="1"/>
</dbReference>
<dbReference type="Proteomes" id="UP000009170">
    <property type="component" value="Unassembled WGS sequence"/>
</dbReference>
<proteinExistence type="predicted"/>
<sequence length="368" mass="40405">MRVARAPARVTRRRVGRRARGRSRDAVARAHGRRKGPRTPTVRDFTLADDVRRASDAEADVAFVRAPPNARGIARERARYARSTSTRSAVVNLILGARERERDAAAATTGARRNHADSWMRGRIFTTAGEISTFDRAMVKVCARTVTALGAFDRATARADEDAASGTERDDDDDDDDDDALVDVTEDASRAITRGIEESERLCAALPRLEEMPDARAFFAAAETALRPDAIDDDDARVDDDDPSPRRSRRRTNRAVFAALHSPSRGIYRVAANTNGANKALHAEMNLLLNLRTTSAHAQTPDALDPDTTLLITLQCCEMCAALACEFDAVVAAEYFRADDGPLARRTALQIDPHRRERAFIASTPRPT</sequence>
<dbReference type="InterPro" id="IPR016193">
    <property type="entry name" value="Cytidine_deaminase-like"/>
</dbReference>
<dbReference type="Gene3D" id="3.40.140.10">
    <property type="entry name" value="Cytidine Deaminase, domain 2"/>
    <property type="match status" value="1"/>
</dbReference>
<accession>A0A096P9Z0</accession>
<dbReference type="InParanoid" id="A0A096P9Z0"/>
<dbReference type="GeneID" id="9838337"/>
<feature type="region of interest" description="Disordered" evidence="1">
    <location>
        <begin position="1"/>
        <end position="41"/>
    </location>
</feature>
<keyword evidence="3" id="KW-1185">Reference proteome</keyword>
<evidence type="ECO:0000313" key="3">
    <source>
        <dbReference type="Proteomes" id="UP000009170"/>
    </source>
</evidence>
<comment type="caution">
    <text evidence="2">The sequence shown here is derived from an EMBL/GenBank/DDBJ whole genome shotgun (WGS) entry which is preliminary data.</text>
</comment>
<reference evidence="3" key="1">
    <citation type="journal article" date="2006" name="Proc. Natl. Acad. Sci. U.S.A.">
        <title>Genome analysis of the smallest free-living eukaryote Ostreococcus tauri unveils many unique features.</title>
        <authorList>
            <person name="Derelle E."/>
            <person name="Ferraz C."/>
            <person name="Rombauts S."/>
            <person name="Rouze P."/>
            <person name="Worden A.Z."/>
            <person name="Robbens S."/>
            <person name="Partensky F."/>
            <person name="Degroeve S."/>
            <person name="Echeynie S."/>
            <person name="Cooke R."/>
            <person name="Saeys Y."/>
            <person name="Wuyts J."/>
            <person name="Jabbari K."/>
            <person name="Bowler C."/>
            <person name="Panaud O."/>
            <person name="Piegu B."/>
            <person name="Ball S.G."/>
            <person name="Ral J.-P."/>
            <person name="Bouget F.-Y."/>
            <person name="Piganeau G."/>
            <person name="De Baets B."/>
            <person name="Picard A."/>
            <person name="Delseny M."/>
            <person name="Demaille J."/>
            <person name="Van de Peer Y."/>
            <person name="Moreau H."/>
        </authorList>
    </citation>
    <scope>NUCLEOTIDE SEQUENCE [LARGE SCALE GENOMIC DNA]</scope>
    <source>
        <strain evidence="3">OTTH 0595 / CCAP 157/2 / RCC745</strain>
    </source>
</reference>
<dbReference type="RefSeq" id="XP_022840563.1">
    <property type="nucleotide sequence ID" value="XM_022983385.1"/>
</dbReference>
<protein>
    <submittedName>
        <fullName evidence="2">Bd3614-like deaminase N-terminal domain</fullName>
    </submittedName>
</protein>
<dbReference type="EMBL" id="CAID01000018">
    <property type="protein sequence ID" value="CEG00757.1"/>
    <property type="molecule type" value="Genomic_DNA"/>
</dbReference>
<evidence type="ECO:0000313" key="2">
    <source>
        <dbReference type="EMBL" id="CEG00757.1"/>
    </source>
</evidence>
<dbReference type="SUPFAM" id="SSF53927">
    <property type="entry name" value="Cytidine deaminase-like"/>
    <property type="match status" value="1"/>
</dbReference>
<dbReference type="KEGG" id="ota:OT_ostta18g01450"/>
<dbReference type="InterPro" id="IPR025853">
    <property type="entry name" value="NH3ase_Bd3614-like"/>
</dbReference>
<feature type="region of interest" description="Disordered" evidence="1">
    <location>
        <begin position="230"/>
        <end position="252"/>
    </location>
</feature>
<evidence type="ECO:0000256" key="1">
    <source>
        <dbReference type="SAM" id="MobiDB-lite"/>
    </source>
</evidence>
<dbReference type="AlphaFoldDB" id="A0A096P9Z0"/>
<feature type="compositionally biased region" description="Basic residues" evidence="1">
    <location>
        <begin position="10"/>
        <end position="21"/>
    </location>
</feature>
<feature type="compositionally biased region" description="Acidic residues" evidence="1">
    <location>
        <begin position="231"/>
        <end position="242"/>
    </location>
</feature>